<dbReference type="GO" id="GO:0016887">
    <property type="term" value="F:ATP hydrolysis activity"/>
    <property type="evidence" value="ECO:0007669"/>
    <property type="project" value="InterPro"/>
</dbReference>
<feature type="domain" description="ABC transporter" evidence="4">
    <location>
        <begin position="3"/>
        <end position="215"/>
    </location>
</feature>
<sequence>MVLELKNVGFRIKDKSLFDQLNLQLQPGENITLTGPSGTGKSTLLKLIALLEIPQKGEIFFQSTNIDQLNPFEYRRQVSYCFQSPHLFGEKVVENFQFPFQIRGVQYDENEVFKYLKIFQLEENTIGKDTNVLSGGERQRVGLIRNLLFLPKILLLDEITSNLDEENKHIMRTALQSIMSKNNIASISVTHDVEEIAAAGNQLFTLENQNIHRKI</sequence>
<dbReference type="SUPFAM" id="SSF52540">
    <property type="entry name" value="P-loop containing nucleoside triphosphate hydrolases"/>
    <property type="match status" value="1"/>
</dbReference>
<dbReference type="Gene3D" id="3.40.50.300">
    <property type="entry name" value="P-loop containing nucleotide triphosphate hydrolases"/>
    <property type="match status" value="1"/>
</dbReference>
<dbReference type="Proteomes" id="UP000292424">
    <property type="component" value="Chromosome"/>
</dbReference>
<dbReference type="CDD" id="cd00267">
    <property type="entry name" value="ABC_ATPase"/>
    <property type="match status" value="1"/>
</dbReference>
<dbReference type="SMART" id="SM00382">
    <property type="entry name" value="AAA"/>
    <property type="match status" value="1"/>
</dbReference>
<keyword evidence="6" id="KW-1185">Reference proteome</keyword>
<dbReference type="Pfam" id="PF00005">
    <property type="entry name" value="ABC_tran"/>
    <property type="match status" value="1"/>
</dbReference>
<dbReference type="InterPro" id="IPR017871">
    <property type="entry name" value="ABC_transporter-like_CS"/>
</dbReference>
<proteinExistence type="predicted"/>
<dbReference type="AlphaFoldDB" id="A0A5P2G865"/>
<keyword evidence="3 5" id="KW-0067">ATP-binding</keyword>
<protein>
    <submittedName>
        <fullName evidence="5">ATP-binding cassette domain-containing protein</fullName>
    </submittedName>
</protein>
<name>A0A5P2G865_9BACT</name>
<reference evidence="5 6" key="1">
    <citation type="submission" date="2019-09" db="EMBL/GenBank/DDBJ databases">
        <title>Complete genome sequence of Arachidicoccus sp. B3-10 isolated from apple orchard soil.</title>
        <authorList>
            <person name="Kim H.S."/>
            <person name="Han K.-I."/>
            <person name="Suh M.K."/>
            <person name="Lee K.C."/>
            <person name="Eom M.K."/>
            <person name="Kim J.-S."/>
            <person name="Kang S.W."/>
            <person name="Sin Y."/>
            <person name="Lee J.-S."/>
        </authorList>
    </citation>
    <scope>NUCLEOTIDE SEQUENCE [LARGE SCALE GENOMIC DNA]</scope>
    <source>
        <strain evidence="5 6">B3-10</strain>
    </source>
</reference>
<evidence type="ECO:0000259" key="4">
    <source>
        <dbReference type="PROSITE" id="PS50893"/>
    </source>
</evidence>
<evidence type="ECO:0000256" key="2">
    <source>
        <dbReference type="ARBA" id="ARBA00022741"/>
    </source>
</evidence>
<dbReference type="PROSITE" id="PS00211">
    <property type="entry name" value="ABC_TRANSPORTER_1"/>
    <property type="match status" value="1"/>
</dbReference>
<dbReference type="PANTHER" id="PTHR42781:SF4">
    <property type="entry name" value="SPERMIDINE_PUTRESCINE IMPORT ATP-BINDING PROTEIN POTA"/>
    <property type="match status" value="1"/>
</dbReference>
<dbReference type="GO" id="GO:0005524">
    <property type="term" value="F:ATP binding"/>
    <property type="evidence" value="ECO:0007669"/>
    <property type="project" value="UniProtKB-KW"/>
</dbReference>
<accession>A0A5P2G865</accession>
<gene>
    <name evidence="5" type="ORF">E0W69_001715</name>
</gene>
<dbReference type="OrthoDB" id="9802264at2"/>
<keyword evidence="2" id="KW-0547">Nucleotide-binding</keyword>
<organism evidence="5 6">
    <name type="scientific">Rhizosphaericola mali</name>
    <dbReference type="NCBI Taxonomy" id="2545455"/>
    <lineage>
        <taxon>Bacteria</taxon>
        <taxon>Pseudomonadati</taxon>
        <taxon>Bacteroidota</taxon>
        <taxon>Chitinophagia</taxon>
        <taxon>Chitinophagales</taxon>
        <taxon>Chitinophagaceae</taxon>
        <taxon>Rhizosphaericola</taxon>
    </lineage>
</organism>
<dbReference type="InterPro" id="IPR027417">
    <property type="entry name" value="P-loop_NTPase"/>
</dbReference>
<dbReference type="InterPro" id="IPR050093">
    <property type="entry name" value="ABC_SmlMolc_Importer"/>
</dbReference>
<evidence type="ECO:0000256" key="3">
    <source>
        <dbReference type="ARBA" id="ARBA00022840"/>
    </source>
</evidence>
<dbReference type="KEGG" id="arac:E0W69_001715"/>
<dbReference type="PROSITE" id="PS50893">
    <property type="entry name" value="ABC_TRANSPORTER_2"/>
    <property type="match status" value="1"/>
</dbReference>
<dbReference type="PANTHER" id="PTHR42781">
    <property type="entry name" value="SPERMIDINE/PUTRESCINE IMPORT ATP-BINDING PROTEIN POTA"/>
    <property type="match status" value="1"/>
</dbReference>
<evidence type="ECO:0000256" key="1">
    <source>
        <dbReference type="ARBA" id="ARBA00022448"/>
    </source>
</evidence>
<evidence type="ECO:0000313" key="6">
    <source>
        <dbReference type="Proteomes" id="UP000292424"/>
    </source>
</evidence>
<dbReference type="EMBL" id="CP044016">
    <property type="protein sequence ID" value="QES90888.1"/>
    <property type="molecule type" value="Genomic_DNA"/>
</dbReference>
<dbReference type="InterPro" id="IPR003593">
    <property type="entry name" value="AAA+_ATPase"/>
</dbReference>
<evidence type="ECO:0000313" key="5">
    <source>
        <dbReference type="EMBL" id="QES90888.1"/>
    </source>
</evidence>
<keyword evidence="1" id="KW-0813">Transport</keyword>
<dbReference type="InterPro" id="IPR003439">
    <property type="entry name" value="ABC_transporter-like_ATP-bd"/>
</dbReference>